<evidence type="ECO:0000256" key="1">
    <source>
        <dbReference type="ARBA" id="ARBA00022729"/>
    </source>
</evidence>
<dbReference type="SMART" id="SM00028">
    <property type="entry name" value="TPR"/>
    <property type="match status" value="3"/>
</dbReference>
<sequence>MTRLSLFRLSWCWLLALVGLSVTGCASDKSLVSHALNNVAARDNGFFLAREKLWATEATLYQGRVNDYNRVLPLFPTLDSTTVRATRADLNDIIKKASLPIQHRVGSDWTDDAYLLVAWARFYKMEFDDAVLTFKYVNSTSKDPFAKQEALIGLMRSFLVLKQMDNAKAVSDLLDKETGLRKDARELFLTRAEYFLRAQEPKLAIEQLERAVPLIPAKNERSRTRYILAQLYQEQGQDQEAAAQLTEILKRNPPYELDFFAKLLLGQVSELNSQNNARQEKYFAGLLKDPKNKEYRDKIYYEMGRLAYRQQRYADALGLLRTSAKATTTNKSQQGYTYLLAGRIYYENLQKYRLAAAYYDSTTQAMPKDNPTYAAIEERAGILKEFAKQYTIIETQDSLQALVRLPAAELEQRLAKYAAAELEAKRVAAEKALALQKAQQKAQQAQAQGVPGAPSALSGNQRDISNPNAYDPNNAVAAGALWYFDNPTSLSTARADFIRKWGDRGLRDNWRTVNQPSNSPNTPQNGGVPPSITGNTQTRVNGDPGTAGTDAGNTAAPDPAAAQQSLVAQYRSALPSTPEKLEVSNLQTEAAMYELGGIYKELLKEPARGYETYTKQVTRYPRGANAPEAYYLLYLYYKGLPNAEKTAQYAAALQREFPSSTYAKLIADPRYREHELALHNAVAARLDSAFVLYKEQNFTKAKAVLLRTERQYPKSDLNDRAAYLRTLLAIRTQPPRTARAAVEQFYTDYPSSPLVPLAKALADSYKKAADGQLAGALASTDKPVVSIFRPGEVNNRLRIEYDDAPPALDAPVPAALPVLPTPAPALGSSPAAPAAAAATASPIKRAAARRPRTAPGKRALAPAAKDTTKTTPPTNAPAAGTAAPATPAPTAAAPVNAPAAPATSPAAPEPATPTPAAPAVAYTTQLSAAHAVALVYPKGTAPTADLGAQLTAYNSKFFRANNLVVSPPQPLGPDQEVVVVRTLPGAKVAQSYATKLRGPQSPLARLRGQGYQAIVISLANLTLLQEAGDVAGYQQFFQKVYQ</sequence>
<feature type="chain" id="PRO_5046912441" description="Tetratricopeptide repeat protein" evidence="3">
    <location>
        <begin position="27"/>
        <end position="1042"/>
    </location>
</feature>
<name>A0ABW4QND4_9BACT</name>
<dbReference type="SUPFAM" id="SSF48452">
    <property type="entry name" value="TPR-like"/>
    <property type="match status" value="1"/>
</dbReference>
<proteinExistence type="predicted"/>
<feature type="compositionally biased region" description="Pro residues" evidence="2">
    <location>
        <begin position="907"/>
        <end position="916"/>
    </location>
</feature>
<dbReference type="SUPFAM" id="SSF48435">
    <property type="entry name" value="Bacterial muramidases"/>
    <property type="match status" value="1"/>
</dbReference>
<evidence type="ECO:0000313" key="4">
    <source>
        <dbReference type="EMBL" id="MFD1871024.1"/>
    </source>
</evidence>
<evidence type="ECO:0000313" key="5">
    <source>
        <dbReference type="Proteomes" id="UP001597197"/>
    </source>
</evidence>
<feature type="compositionally biased region" description="Low complexity" evidence="2">
    <location>
        <begin position="541"/>
        <end position="562"/>
    </location>
</feature>
<dbReference type="RefSeq" id="WP_382311303.1">
    <property type="nucleotide sequence ID" value="NZ_JBHUFD010000001.1"/>
</dbReference>
<evidence type="ECO:0000256" key="2">
    <source>
        <dbReference type="SAM" id="MobiDB-lite"/>
    </source>
</evidence>
<dbReference type="InterPro" id="IPR011990">
    <property type="entry name" value="TPR-like_helical_dom_sf"/>
</dbReference>
<evidence type="ECO:0008006" key="6">
    <source>
        <dbReference type="Google" id="ProtNLM"/>
    </source>
</evidence>
<dbReference type="PROSITE" id="PS51257">
    <property type="entry name" value="PROKAR_LIPOPROTEIN"/>
    <property type="match status" value="1"/>
</dbReference>
<dbReference type="Gene3D" id="1.25.40.10">
    <property type="entry name" value="Tetratricopeptide repeat domain"/>
    <property type="match status" value="3"/>
</dbReference>
<feature type="signal peptide" evidence="3">
    <location>
        <begin position="1"/>
        <end position="26"/>
    </location>
</feature>
<gene>
    <name evidence="4" type="ORF">ACFSDX_01190</name>
</gene>
<dbReference type="EMBL" id="JBHUFD010000001">
    <property type="protein sequence ID" value="MFD1871024.1"/>
    <property type="molecule type" value="Genomic_DNA"/>
</dbReference>
<dbReference type="InterPro" id="IPR008939">
    <property type="entry name" value="Lytic_TGlycosylase_superhlx_U"/>
</dbReference>
<feature type="compositionally biased region" description="Low complexity" evidence="2">
    <location>
        <begin position="853"/>
        <end position="906"/>
    </location>
</feature>
<keyword evidence="1 3" id="KW-0732">Signal</keyword>
<dbReference type="Proteomes" id="UP001597197">
    <property type="component" value="Unassembled WGS sequence"/>
</dbReference>
<feature type="compositionally biased region" description="Low complexity" evidence="2">
    <location>
        <begin position="514"/>
        <end position="525"/>
    </location>
</feature>
<feature type="region of interest" description="Disordered" evidence="2">
    <location>
        <begin position="444"/>
        <end position="471"/>
    </location>
</feature>
<feature type="compositionally biased region" description="Polar residues" evidence="2">
    <location>
        <begin position="457"/>
        <end position="468"/>
    </location>
</feature>
<reference evidence="5" key="1">
    <citation type="journal article" date="2019" name="Int. J. Syst. Evol. Microbiol.">
        <title>The Global Catalogue of Microorganisms (GCM) 10K type strain sequencing project: providing services to taxonomists for standard genome sequencing and annotation.</title>
        <authorList>
            <consortium name="The Broad Institute Genomics Platform"/>
            <consortium name="The Broad Institute Genome Sequencing Center for Infectious Disease"/>
            <person name="Wu L."/>
            <person name="Ma J."/>
        </authorList>
    </citation>
    <scope>NUCLEOTIDE SEQUENCE [LARGE SCALE GENOMIC DNA]</scope>
    <source>
        <strain evidence="5">CGMCC 1.15795</strain>
    </source>
</reference>
<comment type="caution">
    <text evidence="4">The sequence shown here is derived from an EMBL/GenBank/DDBJ whole genome shotgun (WGS) entry which is preliminary data.</text>
</comment>
<accession>A0ABW4QND4</accession>
<organism evidence="4 5">
    <name type="scientific">Hymenobacter bucti</name>
    <dbReference type="NCBI Taxonomy" id="1844114"/>
    <lineage>
        <taxon>Bacteria</taxon>
        <taxon>Pseudomonadati</taxon>
        <taxon>Bacteroidota</taxon>
        <taxon>Cytophagia</taxon>
        <taxon>Cytophagales</taxon>
        <taxon>Hymenobacteraceae</taxon>
        <taxon>Hymenobacter</taxon>
    </lineage>
</organism>
<feature type="region of interest" description="Disordered" evidence="2">
    <location>
        <begin position="509"/>
        <end position="564"/>
    </location>
</feature>
<feature type="region of interest" description="Disordered" evidence="2">
    <location>
        <begin position="837"/>
        <end position="916"/>
    </location>
</feature>
<keyword evidence="5" id="KW-1185">Reference proteome</keyword>
<dbReference type="InterPro" id="IPR019734">
    <property type="entry name" value="TPR_rpt"/>
</dbReference>
<protein>
    <recommendedName>
        <fullName evidence="6">Tetratricopeptide repeat protein</fullName>
    </recommendedName>
</protein>
<evidence type="ECO:0000256" key="3">
    <source>
        <dbReference type="SAM" id="SignalP"/>
    </source>
</evidence>